<dbReference type="InterPro" id="IPR029058">
    <property type="entry name" value="AB_hydrolase_fold"/>
</dbReference>
<gene>
    <name evidence="3" type="ORF">FPZ22_04075</name>
</gene>
<protein>
    <submittedName>
        <fullName evidence="3">DUF2974 domain-containing protein</fullName>
    </submittedName>
</protein>
<keyword evidence="4" id="KW-1185">Reference proteome</keyword>
<feature type="region of interest" description="Disordered" evidence="1">
    <location>
        <begin position="360"/>
        <end position="389"/>
    </location>
</feature>
<evidence type="ECO:0000256" key="1">
    <source>
        <dbReference type="SAM" id="MobiDB-lite"/>
    </source>
</evidence>
<dbReference type="AlphaFoldDB" id="A0A518N2N7"/>
<organism evidence="3 4">
    <name type="scientific">Luteimonas granuli</name>
    <dbReference type="NCBI Taxonomy" id="1176533"/>
    <lineage>
        <taxon>Bacteria</taxon>
        <taxon>Pseudomonadati</taxon>
        <taxon>Pseudomonadota</taxon>
        <taxon>Gammaproteobacteria</taxon>
        <taxon>Lysobacterales</taxon>
        <taxon>Lysobacteraceae</taxon>
        <taxon>Luteimonas</taxon>
    </lineage>
</organism>
<dbReference type="OrthoDB" id="5913909at2"/>
<dbReference type="Pfam" id="PF20410">
    <property type="entry name" value="X-Tfes_XVIPCD"/>
    <property type="match status" value="1"/>
</dbReference>
<accession>A0A518N2N7</accession>
<feature type="region of interest" description="Disordered" evidence="1">
    <location>
        <begin position="1"/>
        <end position="24"/>
    </location>
</feature>
<dbReference type="RefSeq" id="WP_144890634.1">
    <property type="nucleotide sequence ID" value="NZ_CP042218.1"/>
</dbReference>
<dbReference type="InterPro" id="IPR046519">
    <property type="entry name" value="X-Tfes_XVIPCD"/>
</dbReference>
<reference evidence="3 4" key="1">
    <citation type="submission" date="2019-07" db="EMBL/GenBank/DDBJ databases">
        <title>Full genome sequence of Luteimonas sp. Gr-4.</title>
        <authorList>
            <person name="Im W.-T."/>
        </authorList>
    </citation>
    <scope>NUCLEOTIDE SEQUENCE [LARGE SCALE GENOMIC DNA]</scope>
    <source>
        <strain evidence="3 4">Gr-4</strain>
    </source>
</reference>
<evidence type="ECO:0000313" key="3">
    <source>
        <dbReference type="EMBL" id="QDW66162.1"/>
    </source>
</evidence>
<dbReference type="EMBL" id="CP042218">
    <property type="protein sequence ID" value="QDW66162.1"/>
    <property type="molecule type" value="Genomic_DNA"/>
</dbReference>
<dbReference type="SUPFAM" id="SSF53474">
    <property type="entry name" value="alpha/beta-Hydrolases"/>
    <property type="match status" value="1"/>
</dbReference>
<dbReference type="Pfam" id="PF26363">
    <property type="entry name" value="Phospholipase-like"/>
    <property type="match status" value="1"/>
</dbReference>
<proteinExistence type="predicted"/>
<dbReference type="Proteomes" id="UP000316584">
    <property type="component" value="Chromosome"/>
</dbReference>
<evidence type="ECO:0000313" key="4">
    <source>
        <dbReference type="Proteomes" id="UP000316584"/>
    </source>
</evidence>
<evidence type="ECO:0000259" key="2">
    <source>
        <dbReference type="Pfam" id="PF20410"/>
    </source>
</evidence>
<feature type="compositionally biased region" description="Low complexity" evidence="1">
    <location>
        <begin position="362"/>
        <end position="374"/>
    </location>
</feature>
<dbReference type="KEGG" id="lug:FPZ22_04075"/>
<sequence>MDRTREFPAPPPRRTATDSDLAGRQPHALDRTLALLARDVYAGDGGAVGGWSVVSAAELAGLGVAGSPLHDGQTGFAARLYVHPGHGYILAFRGSDEPVDWIGNLRQAAGLPAPQYRQAVELATEVSEALGPRLVGMTGHSLGGGLAAVASLRTGVAAVTFNAAGVRDSTLERLGIARDVRDLAAESGHVRRYTVDNDILTELQEHMIRTRTVLPDPIGHRIRLPDPDPLSFLQRGVPVVRLPHALDRHSMDTVISALEPSAARDARTQGAAALVLQSLRGLRDLQDTTRLPRLPADSLLSAASCIALRARDSGIARIDLLACSADGARLFAIQGGRDDPAQRRITVDLDTATSEPLHHAAARVAASDAAPRPSMSYNGPQQAHPADGY</sequence>
<dbReference type="Gene3D" id="3.40.50.1820">
    <property type="entry name" value="alpha/beta hydrolase"/>
    <property type="match status" value="1"/>
</dbReference>
<name>A0A518N2N7_9GAMM</name>
<feature type="domain" description="X-Tfes XVIPCD" evidence="2">
    <location>
        <begin position="274"/>
        <end position="365"/>
    </location>
</feature>